<proteinExistence type="predicted"/>
<accession>A0ABR2ZUP0</accession>
<evidence type="ECO:0000256" key="1">
    <source>
        <dbReference type="SAM" id="MobiDB-lite"/>
    </source>
</evidence>
<keyword evidence="3" id="KW-1185">Reference proteome</keyword>
<name>A0ABR2ZUP0_9AGAR</name>
<organism evidence="2 3">
    <name type="scientific">Marasmius tenuissimus</name>
    <dbReference type="NCBI Taxonomy" id="585030"/>
    <lineage>
        <taxon>Eukaryota</taxon>
        <taxon>Fungi</taxon>
        <taxon>Dikarya</taxon>
        <taxon>Basidiomycota</taxon>
        <taxon>Agaricomycotina</taxon>
        <taxon>Agaricomycetes</taxon>
        <taxon>Agaricomycetidae</taxon>
        <taxon>Agaricales</taxon>
        <taxon>Marasmiineae</taxon>
        <taxon>Marasmiaceae</taxon>
        <taxon>Marasmius</taxon>
    </lineage>
</organism>
<evidence type="ECO:0000313" key="2">
    <source>
        <dbReference type="EMBL" id="KAL0064488.1"/>
    </source>
</evidence>
<protein>
    <submittedName>
        <fullName evidence="2">Uncharacterized protein</fullName>
    </submittedName>
</protein>
<gene>
    <name evidence="2" type="ORF">AAF712_008545</name>
</gene>
<reference evidence="2 3" key="1">
    <citation type="submission" date="2024-05" db="EMBL/GenBank/DDBJ databases">
        <title>A draft genome resource for the thread blight pathogen Marasmius tenuissimus strain MS-2.</title>
        <authorList>
            <person name="Yulfo-Soto G.E."/>
            <person name="Baruah I.K."/>
            <person name="Amoako-Attah I."/>
            <person name="Bukari Y."/>
            <person name="Meinhardt L.W."/>
            <person name="Bailey B.A."/>
            <person name="Cohen S.P."/>
        </authorList>
    </citation>
    <scope>NUCLEOTIDE SEQUENCE [LARGE SCALE GENOMIC DNA]</scope>
    <source>
        <strain evidence="2 3">MS-2</strain>
    </source>
</reference>
<dbReference type="Proteomes" id="UP001437256">
    <property type="component" value="Unassembled WGS sequence"/>
</dbReference>
<dbReference type="EMBL" id="JBBXMP010000061">
    <property type="protein sequence ID" value="KAL0064488.1"/>
    <property type="molecule type" value="Genomic_DNA"/>
</dbReference>
<feature type="compositionally biased region" description="Basic and acidic residues" evidence="1">
    <location>
        <begin position="59"/>
        <end position="69"/>
    </location>
</feature>
<comment type="caution">
    <text evidence="2">The sequence shown here is derived from an EMBL/GenBank/DDBJ whole genome shotgun (WGS) entry which is preliminary data.</text>
</comment>
<evidence type="ECO:0000313" key="3">
    <source>
        <dbReference type="Proteomes" id="UP001437256"/>
    </source>
</evidence>
<sequence>METEAVLLMDAPGYNSTLPYRLALYHAVNAGKLKETVDEKGKGKVPRTRLIKRPIEGADCREGAGEKGKTSGLAPPEPPIQLSGPPASTFQEYENPSFPYSMKDDANDASFPIQLVAEVRFNIAKEPIMEKSCDEVGALSSAQLSEVELACHTMEYFKDSKPVLIISERHLGSWVMAFN</sequence>
<feature type="region of interest" description="Disordered" evidence="1">
    <location>
        <begin position="59"/>
        <end position="88"/>
    </location>
</feature>